<evidence type="ECO:0000256" key="2">
    <source>
        <dbReference type="ARBA" id="ARBA00023015"/>
    </source>
</evidence>
<evidence type="ECO:0000256" key="1">
    <source>
        <dbReference type="ARBA" id="ARBA00009437"/>
    </source>
</evidence>
<dbReference type="RefSeq" id="WP_222157709.1">
    <property type="nucleotide sequence ID" value="NZ_CP081864.1"/>
</dbReference>
<dbReference type="InterPro" id="IPR000847">
    <property type="entry name" value="LysR_HTH_N"/>
</dbReference>
<keyword evidence="4" id="KW-0804">Transcription</keyword>
<evidence type="ECO:0000313" key="6">
    <source>
        <dbReference type="EMBL" id="QZN94588.1"/>
    </source>
</evidence>
<dbReference type="Gene3D" id="1.10.10.10">
    <property type="entry name" value="Winged helix-like DNA-binding domain superfamily/Winged helix DNA-binding domain"/>
    <property type="match status" value="1"/>
</dbReference>
<evidence type="ECO:0000256" key="3">
    <source>
        <dbReference type="ARBA" id="ARBA00023125"/>
    </source>
</evidence>
<comment type="similarity">
    <text evidence="1">Belongs to the LysR transcriptional regulatory family.</text>
</comment>
<dbReference type="InterPro" id="IPR005119">
    <property type="entry name" value="LysR_subst-bd"/>
</dbReference>
<dbReference type="Gene3D" id="3.40.190.290">
    <property type="match status" value="1"/>
</dbReference>
<dbReference type="PROSITE" id="PS50931">
    <property type="entry name" value="HTH_LYSR"/>
    <property type="match status" value="1"/>
</dbReference>
<organism evidence="6 7">
    <name type="scientific">Symbiopectobacterium purcellii</name>
    <dbReference type="NCBI Taxonomy" id="2871826"/>
    <lineage>
        <taxon>Bacteria</taxon>
        <taxon>Pseudomonadati</taxon>
        <taxon>Pseudomonadota</taxon>
        <taxon>Gammaproteobacteria</taxon>
        <taxon>Enterobacterales</taxon>
        <taxon>Enterobacteriaceae</taxon>
    </lineage>
</organism>
<gene>
    <name evidence="6" type="ORF">K6K13_14970</name>
</gene>
<evidence type="ECO:0000313" key="7">
    <source>
        <dbReference type="Proteomes" id="UP000825886"/>
    </source>
</evidence>
<dbReference type="InterPro" id="IPR036388">
    <property type="entry name" value="WH-like_DNA-bd_sf"/>
</dbReference>
<evidence type="ECO:0000259" key="5">
    <source>
        <dbReference type="PROSITE" id="PS50931"/>
    </source>
</evidence>
<dbReference type="EMBL" id="CP081864">
    <property type="protein sequence ID" value="QZN94588.1"/>
    <property type="molecule type" value="Genomic_DNA"/>
</dbReference>
<dbReference type="Pfam" id="PF03466">
    <property type="entry name" value="LysR_substrate"/>
    <property type="match status" value="1"/>
</dbReference>
<protein>
    <submittedName>
        <fullName evidence="6">LysR family transcriptional regulator</fullName>
    </submittedName>
</protein>
<name>A0ABX9AHF1_9ENTR</name>
<sequence>MDKFQAMNTFVAVVEAGSFVGAMDTVALSKPVVSRHVAELEEYLGVRLLQRTTRRLSLTEEGQNYYLRCKELLASVKEAESEITACSAEVHGRLRVGAPQTFGVKYLAPLWGKFVEENPQVKLDIILSDRVVDLVEEGYDVVIRIAQLPNSMLVCRPLAKTRMVLCASPAYLAQQGTPLHPQALRDHRVISYSYWAPGNEWHFSPNDGGETIAVKTQPHIHANNGDTCRYAALAHQGIILQPDFLVGEDLRAGTLVEVLPDYRSLALNIYAVYPTRKLLPLKVRRFIDFLAEQLSTPPWYGCTGTPGNRR</sequence>
<accession>A0ABX9AHF1</accession>
<keyword evidence="7" id="KW-1185">Reference proteome</keyword>
<keyword evidence="2" id="KW-0805">Transcription regulation</keyword>
<dbReference type="PANTHER" id="PTHR30537:SF5">
    <property type="entry name" value="HTH-TYPE TRANSCRIPTIONAL ACTIVATOR TTDR-RELATED"/>
    <property type="match status" value="1"/>
</dbReference>
<evidence type="ECO:0000256" key="4">
    <source>
        <dbReference type="ARBA" id="ARBA00023163"/>
    </source>
</evidence>
<proteinExistence type="inferred from homology"/>
<dbReference type="Proteomes" id="UP000825886">
    <property type="component" value="Chromosome"/>
</dbReference>
<keyword evidence="3" id="KW-0238">DNA-binding</keyword>
<dbReference type="Pfam" id="PF00126">
    <property type="entry name" value="HTH_1"/>
    <property type="match status" value="1"/>
</dbReference>
<dbReference type="InterPro" id="IPR058163">
    <property type="entry name" value="LysR-type_TF_proteobact-type"/>
</dbReference>
<feature type="domain" description="HTH lysR-type" evidence="5">
    <location>
        <begin position="1"/>
        <end position="59"/>
    </location>
</feature>
<dbReference type="PANTHER" id="PTHR30537">
    <property type="entry name" value="HTH-TYPE TRANSCRIPTIONAL REGULATOR"/>
    <property type="match status" value="1"/>
</dbReference>
<dbReference type="SUPFAM" id="SSF46785">
    <property type="entry name" value="Winged helix' DNA-binding domain"/>
    <property type="match status" value="1"/>
</dbReference>
<dbReference type="CDD" id="cd08422">
    <property type="entry name" value="PBP2_CrgA_like"/>
    <property type="match status" value="1"/>
</dbReference>
<reference evidence="6 7" key="1">
    <citation type="submission" date="2021-08" db="EMBL/GenBank/DDBJ databases">
        <title>Culture and genomic analysis of Symbiopectobacterium purcellii sp. nov. gen. nov., isolated from the leafhopper Empoasca decipiens.</title>
        <authorList>
            <person name="Nadal-Jimenez P."/>
            <person name="Siozios S."/>
            <person name="Halliday N."/>
            <person name="Camara M."/>
            <person name="Hurst G.D.D."/>
        </authorList>
    </citation>
    <scope>NUCLEOTIDE SEQUENCE [LARGE SCALE GENOMIC DNA]</scope>
    <source>
        <strain evidence="6 7">SyEd1</strain>
    </source>
</reference>
<dbReference type="InterPro" id="IPR036390">
    <property type="entry name" value="WH_DNA-bd_sf"/>
</dbReference>
<dbReference type="SUPFAM" id="SSF53850">
    <property type="entry name" value="Periplasmic binding protein-like II"/>
    <property type="match status" value="1"/>
</dbReference>